<dbReference type="CDD" id="cd01721">
    <property type="entry name" value="Sm_D3"/>
    <property type="match status" value="1"/>
</dbReference>
<dbReference type="SMART" id="SM00651">
    <property type="entry name" value="Sm"/>
    <property type="match status" value="1"/>
</dbReference>
<evidence type="ECO:0000256" key="5">
    <source>
        <dbReference type="ARBA" id="ARBA00022664"/>
    </source>
</evidence>
<dbReference type="GO" id="GO:0000387">
    <property type="term" value="P:spliceosomal snRNP assembly"/>
    <property type="evidence" value="ECO:0007669"/>
    <property type="project" value="UniProtKB-UniRule"/>
</dbReference>
<evidence type="ECO:0000256" key="2">
    <source>
        <dbReference type="ARBA" id="ARBA00004514"/>
    </source>
</evidence>
<dbReference type="GO" id="GO:0005829">
    <property type="term" value="C:cytosol"/>
    <property type="evidence" value="ECO:0007669"/>
    <property type="project" value="UniProtKB-SubCell"/>
</dbReference>
<evidence type="ECO:0000256" key="1">
    <source>
        <dbReference type="ARBA" id="ARBA00004123"/>
    </source>
</evidence>
<protein>
    <recommendedName>
        <fullName evidence="9">Small nuclear ribonucleoprotein Sm D3</fullName>
        <shortName evidence="9">Sm-D3</shortName>
    </recommendedName>
    <alternativeName>
        <fullName evidence="9">snRNP core protein D3</fullName>
    </alternativeName>
</protein>
<evidence type="ECO:0000256" key="3">
    <source>
        <dbReference type="ARBA" id="ARBA00008146"/>
    </source>
</evidence>
<organism evidence="11 12">
    <name type="scientific">Galdieria partita</name>
    <dbReference type="NCBI Taxonomy" id="83374"/>
    <lineage>
        <taxon>Eukaryota</taxon>
        <taxon>Rhodophyta</taxon>
        <taxon>Bangiophyceae</taxon>
        <taxon>Galdieriales</taxon>
        <taxon>Galdieriaceae</taxon>
        <taxon>Galdieria</taxon>
    </lineage>
</organism>
<comment type="caution">
    <text evidence="11">The sequence shown here is derived from an EMBL/GenBank/DDBJ whole genome shotgun (WGS) entry which is preliminary data.</text>
</comment>
<accession>A0A9C7USL7</accession>
<dbReference type="PANTHER" id="PTHR23338">
    <property type="entry name" value="SMALL NUCLEAR RIBONUCLEOPROTEIN SM"/>
    <property type="match status" value="1"/>
</dbReference>
<name>A0A9C7USL7_9RHOD</name>
<keyword evidence="12" id="KW-1185">Reference proteome</keyword>
<evidence type="ECO:0000256" key="9">
    <source>
        <dbReference type="RuleBase" id="RU365050"/>
    </source>
</evidence>
<dbReference type="InterPro" id="IPR001163">
    <property type="entry name" value="Sm_dom_euk/arc"/>
</dbReference>
<keyword evidence="6 9" id="KW-0508">mRNA splicing</keyword>
<sequence>MSVGIPIKLLHEAISQTVTVETKSGDLYRGTLYDAEDNMNCQLKKVTCTGRDGKITPFEHVFLRGSKIRFFIVPDILANAPMFKRVEAIKEGKTGRGLGLGRGRGFIGGPVKATIRARIKRQRTT</sequence>
<feature type="domain" description="Sm" evidence="10">
    <location>
        <begin position="5"/>
        <end position="77"/>
    </location>
</feature>
<keyword evidence="4" id="KW-0963">Cytoplasm</keyword>
<dbReference type="InterPro" id="IPR010920">
    <property type="entry name" value="LSM_dom_sf"/>
</dbReference>
<evidence type="ECO:0000313" key="12">
    <source>
        <dbReference type="Proteomes" id="UP001061958"/>
    </source>
</evidence>
<dbReference type="Proteomes" id="UP001061958">
    <property type="component" value="Unassembled WGS sequence"/>
</dbReference>
<dbReference type="OrthoDB" id="6425924at2759"/>
<comment type="similarity">
    <text evidence="3 9">Belongs to the snRNP core protein family.</text>
</comment>
<evidence type="ECO:0000256" key="6">
    <source>
        <dbReference type="ARBA" id="ARBA00023187"/>
    </source>
</evidence>
<evidence type="ECO:0000313" key="11">
    <source>
        <dbReference type="EMBL" id="GJQ13570.1"/>
    </source>
</evidence>
<dbReference type="FunFam" id="2.30.30.100:FF:000002">
    <property type="entry name" value="Small nuclear ribonucleoprotein Sm D3"/>
    <property type="match status" value="1"/>
</dbReference>
<dbReference type="InterPro" id="IPR047575">
    <property type="entry name" value="Sm"/>
</dbReference>
<evidence type="ECO:0000256" key="8">
    <source>
        <dbReference type="ARBA" id="ARBA00023274"/>
    </source>
</evidence>
<keyword evidence="8 9" id="KW-0687">Ribonucleoprotein</keyword>
<proteinExistence type="inferred from homology"/>
<evidence type="ECO:0000256" key="4">
    <source>
        <dbReference type="ARBA" id="ARBA00022490"/>
    </source>
</evidence>
<dbReference type="Gene3D" id="2.30.30.100">
    <property type="match status" value="1"/>
</dbReference>
<reference evidence="11" key="1">
    <citation type="journal article" date="2022" name="Proc. Natl. Acad. Sci. U.S.A.">
        <title>Life cycle and functional genomics of the unicellular red alga Galdieria for elucidating algal and plant evolution and industrial use.</title>
        <authorList>
            <person name="Hirooka S."/>
            <person name="Itabashi T."/>
            <person name="Ichinose T.M."/>
            <person name="Onuma R."/>
            <person name="Fujiwara T."/>
            <person name="Yamashita S."/>
            <person name="Jong L.W."/>
            <person name="Tomita R."/>
            <person name="Iwane A.H."/>
            <person name="Miyagishima S.Y."/>
        </authorList>
    </citation>
    <scope>NUCLEOTIDE SEQUENCE</scope>
    <source>
        <strain evidence="11">NBRC 102759</strain>
    </source>
</reference>
<keyword evidence="5 9" id="KW-0507">mRNA processing</keyword>
<evidence type="ECO:0000259" key="10">
    <source>
        <dbReference type="PROSITE" id="PS52002"/>
    </source>
</evidence>
<comment type="subcellular location">
    <subcellularLocation>
        <location evidence="2">Cytoplasm</location>
        <location evidence="2">Cytosol</location>
    </subcellularLocation>
    <subcellularLocation>
        <location evidence="1 9">Nucleus</location>
    </subcellularLocation>
</comment>
<dbReference type="GO" id="GO:0005681">
    <property type="term" value="C:spliceosomal complex"/>
    <property type="evidence" value="ECO:0007669"/>
    <property type="project" value="InterPro"/>
</dbReference>
<dbReference type="InterPro" id="IPR034099">
    <property type="entry name" value="SmD3"/>
</dbReference>
<dbReference type="AlphaFoldDB" id="A0A9C7USL7"/>
<reference evidence="11" key="2">
    <citation type="submission" date="2022-01" db="EMBL/GenBank/DDBJ databases">
        <authorList>
            <person name="Hirooka S."/>
            <person name="Miyagishima S.Y."/>
        </authorList>
    </citation>
    <scope>NUCLEOTIDE SEQUENCE</scope>
    <source>
        <strain evidence="11">NBRC 102759</strain>
    </source>
</reference>
<dbReference type="SUPFAM" id="SSF50182">
    <property type="entry name" value="Sm-like ribonucleoproteins"/>
    <property type="match status" value="1"/>
</dbReference>
<keyword evidence="7 9" id="KW-0539">Nucleus</keyword>
<gene>
    <name evidence="11" type="ORF">GpartN1_g5361.t1</name>
</gene>
<dbReference type="EMBL" id="BQMJ01000045">
    <property type="protein sequence ID" value="GJQ13570.1"/>
    <property type="molecule type" value="Genomic_DNA"/>
</dbReference>
<dbReference type="GO" id="GO:0003723">
    <property type="term" value="F:RNA binding"/>
    <property type="evidence" value="ECO:0007669"/>
    <property type="project" value="InterPro"/>
</dbReference>
<dbReference type="InterPro" id="IPR027141">
    <property type="entry name" value="LSm4/Sm_D1/D3"/>
</dbReference>
<dbReference type="PROSITE" id="PS52002">
    <property type="entry name" value="SM"/>
    <property type="match status" value="1"/>
</dbReference>
<evidence type="ECO:0000256" key="7">
    <source>
        <dbReference type="ARBA" id="ARBA00023242"/>
    </source>
</evidence>
<dbReference type="Pfam" id="PF01423">
    <property type="entry name" value="LSM"/>
    <property type="match status" value="1"/>
</dbReference>